<reference evidence="1" key="1">
    <citation type="submission" date="2023-04" db="EMBL/GenBank/DDBJ databases">
        <title>Black Yeasts Isolated from many extreme environments.</title>
        <authorList>
            <person name="Coleine C."/>
            <person name="Stajich J.E."/>
            <person name="Selbmann L."/>
        </authorList>
    </citation>
    <scope>NUCLEOTIDE SEQUENCE</scope>
    <source>
        <strain evidence="1">CCFEE 5312</strain>
    </source>
</reference>
<comment type="caution">
    <text evidence="1">The sequence shown here is derived from an EMBL/GenBank/DDBJ whole genome shotgun (WGS) entry which is preliminary data.</text>
</comment>
<proteinExistence type="predicted"/>
<keyword evidence="2" id="KW-1185">Reference proteome</keyword>
<sequence>MRATKTPSSGTFHTNRPKWVITALSLRLKYVELLNIASRELGKGPASHVTLPGGHQIHSELRHVRWYGPEAGDGSLLAKGLLTLPALKQLLYGNIKSQASFRLDYAYTQTYTLGNVTSASSSTEQIQLRKETLDQGLRRHAASLQALNLDYTETERYDSHVPNRPLVSLQQFQQLTRLRIAVVFVFGGSLYRESTDTALLDILPRDLESLEFTKCEVIASRTCAAVGHLMRHRERFPRLSTIFLEFSESEGDLAMSVAQTHRRRLEPLAVKGGIQLDIYTASRAYDNGIAWALDGDDEKLVGDTELPLDEDLGKIE</sequence>
<dbReference type="EMBL" id="JAWDJX010000074">
    <property type="protein sequence ID" value="KAK3046923.1"/>
    <property type="molecule type" value="Genomic_DNA"/>
</dbReference>
<dbReference type="AlphaFoldDB" id="A0AAJ0G7G8"/>
<evidence type="ECO:0000313" key="2">
    <source>
        <dbReference type="Proteomes" id="UP001271007"/>
    </source>
</evidence>
<protein>
    <submittedName>
        <fullName evidence="1">Uncharacterized protein</fullName>
    </submittedName>
</protein>
<dbReference type="Proteomes" id="UP001271007">
    <property type="component" value="Unassembled WGS sequence"/>
</dbReference>
<accession>A0AAJ0G7G8</accession>
<organism evidence="1 2">
    <name type="scientific">Extremus antarcticus</name>
    <dbReference type="NCBI Taxonomy" id="702011"/>
    <lineage>
        <taxon>Eukaryota</taxon>
        <taxon>Fungi</taxon>
        <taxon>Dikarya</taxon>
        <taxon>Ascomycota</taxon>
        <taxon>Pezizomycotina</taxon>
        <taxon>Dothideomycetes</taxon>
        <taxon>Dothideomycetidae</taxon>
        <taxon>Mycosphaerellales</taxon>
        <taxon>Extremaceae</taxon>
        <taxon>Extremus</taxon>
    </lineage>
</organism>
<gene>
    <name evidence="1" type="ORF">LTR09_011607</name>
</gene>
<evidence type="ECO:0000313" key="1">
    <source>
        <dbReference type="EMBL" id="KAK3046923.1"/>
    </source>
</evidence>
<name>A0AAJ0G7G8_9PEZI</name>